<evidence type="ECO:0008006" key="5">
    <source>
        <dbReference type="Google" id="ProtNLM"/>
    </source>
</evidence>
<keyword evidence="2" id="KW-0560">Oxidoreductase</keyword>
<dbReference type="InterPro" id="IPR036291">
    <property type="entry name" value="NAD(P)-bd_dom_sf"/>
</dbReference>
<keyword evidence="1" id="KW-0521">NADP</keyword>
<reference evidence="3 4" key="1">
    <citation type="journal article" date="2015" name="Sci. Rep.">
        <title>Genome of the facultative scuticociliatosis pathogen Pseudocohnilembus persalinus provides insight into its virulence through horizontal gene transfer.</title>
        <authorList>
            <person name="Xiong J."/>
            <person name="Wang G."/>
            <person name="Cheng J."/>
            <person name="Tian M."/>
            <person name="Pan X."/>
            <person name="Warren A."/>
            <person name="Jiang C."/>
            <person name="Yuan D."/>
            <person name="Miao W."/>
        </authorList>
    </citation>
    <scope>NUCLEOTIDE SEQUENCE [LARGE SCALE GENOMIC DNA]</scope>
    <source>
        <strain evidence="3">36N120E</strain>
    </source>
</reference>
<evidence type="ECO:0000313" key="3">
    <source>
        <dbReference type="EMBL" id="KRX02146.1"/>
    </source>
</evidence>
<keyword evidence="4" id="KW-1185">Reference proteome</keyword>
<dbReference type="GO" id="GO:0005783">
    <property type="term" value="C:endoplasmic reticulum"/>
    <property type="evidence" value="ECO:0007669"/>
    <property type="project" value="TreeGrafter"/>
</dbReference>
<dbReference type="AlphaFoldDB" id="A0A0V0QIT4"/>
<dbReference type="OrthoDB" id="5545019at2759"/>
<evidence type="ECO:0000256" key="2">
    <source>
        <dbReference type="ARBA" id="ARBA00023002"/>
    </source>
</evidence>
<organism evidence="3 4">
    <name type="scientific">Pseudocohnilembus persalinus</name>
    <name type="common">Ciliate</name>
    <dbReference type="NCBI Taxonomy" id="266149"/>
    <lineage>
        <taxon>Eukaryota</taxon>
        <taxon>Sar</taxon>
        <taxon>Alveolata</taxon>
        <taxon>Ciliophora</taxon>
        <taxon>Intramacronucleata</taxon>
        <taxon>Oligohymenophorea</taxon>
        <taxon>Scuticociliatia</taxon>
        <taxon>Philasterida</taxon>
        <taxon>Pseudocohnilembidae</taxon>
        <taxon>Pseudocohnilembus</taxon>
    </lineage>
</organism>
<dbReference type="GO" id="GO:0016491">
    <property type="term" value="F:oxidoreductase activity"/>
    <property type="evidence" value="ECO:0007669"/>
    <property type="project" value="UniProtKB-KW"/>
</dbReference>
<accession>A0A0V0QIT4</accession>
<dbReference type="PRINTS" id="PR00081">
    <property type="entry name" value="GDHRDH"/>
</dbReference>
<dbReference type="Pfam" id="PF00106">
    <property type="entry name" value="adh_short"/>
    <property type="match status" value="1"/>
</dbReference>
<dbReference type="InParanoid" id="A0A0V0QIT4"/>
<dbReference type="PANTHER" id="PTHR43086">
    <property type="entry name" value="VERY-LONG-CHAIN 3-OXOOACYL-COA REDUCTASE"/>
    <property type="match status" value="1"/>
</dbReference>
<sequence length="301" mass="34474">MLKLKNPIYLAGFLYLSSCIYEGGECIYRYKYKEDHINVKDYINKDKTIIVTGGTQGLGKAFCESLAMKGFNLVVISRNAENLSNLKQNLEEQYHIKVNYIPFDLSTDSLEQYDKLFEELDKIKNFSGLINNAAILKQGNFGEINNQDLKTQITGNILAPTLLTNYFIKYSFKTENKDKNKFIINVGSQTTARGPVKSSQPYFATKEYMNYITDCLQQDQESVPNLYVQNLSPGYIDSPMLIDFSEKYKVPTYFQQLYIAQPKDLAEESLRQLETPILNGTFNQAFINSVLKYIPFTGKLL</sequence>
<name>A0A0V0QIT4_PSEPJ</name>
<dbReference type="Proteomes" id="UP000054937">
    <property type="component" value="Unassembled WGS sequence"/>
</dbReference>
<dbReference type="Gene3D" id="3.40.50.720">
    <property type="entry name" value="NAD(P)-binding Rossmann-like Domain"/>
    <property type="match status" value="1"/>
</dbReference>
<proteinExistence type="predicted"/>
<protein>
    <recommendedName>
        <fullName evidence="5">NAD(P)-binding domain</fullName>
    </recommendedName>
</protein>
<dbReference type="EMBL" id="LDAU01000157">
    <property type="protein sequence ID" value="KRX02146.1"/>
    <property type="molecule type" value="Genomic_DNA"/>
</dbReference>
<dbReference type="GO" id="GO:0030497">
    <property type="term" value="P:fatty acid elongation"/>
    <property type="evidence" value="ECO:0007669"/>
    <property type="project" value="TreeGrafter"/>
</dbReference>
<gene>
    <name evidence="3" type="ORF">PPERSA_06341</name>
</gene>
<comment type="caution">
    <text evidence="3">The sequence shown here is derived from an EMBL/GenBank/DDBJ whole genome shotgun (WGS) entry which is preliminary data.</text>
</comment>
<evidence type="ECO:0000256" key="1">
    <source>
        <dbReference type="ARBA" id="ARBA00022857"/>
    </source>
</evidence>
<dbReference type="InterPro" id="IPR002347">
    <property type="entry name" value="SDR_fam"/>
</dbReference>
<dbReference type="OMA" id="QMETIQF"/>
<dbReference type="SUPFAM" id="SSF51735">
    <property type="entry name" value="NAD(P)-binding Rossmann-fold domains"/>
    <property type="match status" value="1"/>
</dbReference>
<dbReference type="PANTHER" id="PTHR43086:SF2">
    <property type="entry name" value="HYDROXYSTEROID DEHYDROGENASE-LIKE PROTEIN 1"/>
    <property type="match status" value="1"/>
</dbReference>
<evidence type="ECO:0000313" key="4">
    <source>
        <dbReference type="Proteomes" id="UP000054937"/>
    </source>
</evidence>